<evidence type="ECO:0000313" key="1">
    <source>
        <dbReference type="EMBL" id="MBQ0958993.1"/>
    </source>
</evidence>
<comment type="caution">
    <text evidence="1">The sequence shown here is derived from an EMBL/GenBank/DDBJ whole genome shotgun (WGS) entry which is preliminary data.</text>
</comment>
<dbReference type="RefSeq" id="WP_210801503.1">
    <property type="nucleotide sequence ID" value="NZ_JAGQDE010000005.1"/>
</dbReference>
<dbReference type="AlphaFoldDB" id="A0A941BJL3"/>
<dbReference type="PROSITE" id="PS51257">
    <property type="entry name" value="PROKAR_LIPOPROTEIN"/>
    <property type="match status" value="1"/>
</dbReference>
<gene>
    <name evidence="1" type="ORF">KAK06_08475</name>
</gene>
<keyword evidence="2" id="KW-1185">Reference proteome</keyword>
<dbReference type="EMBL" id="JAGQDE010000005">
    <property type="protein sequence ID" value="MBQ0958993.1"/>
    <property type="molecule type" value="Genomic_DNA"/>
</dbReference>
<accession>A0A941BJL3</accession>
<reference evidence="1" key="1">
    <citation type="submission" date="2021-04" db="EMBL/GenBank/DDBJ databases">
        <title>The genome sequence of Ideonella sp. 4Y11.</title>
        <authorList>
            <person name="Liu Y."/>
        </authorList>
    </citation>
    <scope>NUCLEOTIDE SEQUENCE</scope>
    <source>
        <strain evidence="1">4Y11</strain>
    </source>
</reference>
<protein>
    <submittedName>
        <fullName evidence="1">Uncharacterized protein</fullName>
    </submittedName>
</protein>
<organism evidence="1 2">
    <name type="scientific">Ideonella aquatica</name>
    <dbReference type="NCBI Taxonomy" id="2824119"/>
    <lineage>
        <taxon>Bacteria</taxon>
        <taxon>Pseudomonadati</taxon>
        <taxon>Pseudomonadota</taxon>
        <taxon>Betaproteobacteria</taxon>
        <taxon>Burkholderiales</taxon>
        <taxon>Sphaerotilaceae</taxon>
        <taxon>Ideonella</taxon>
    </lineage>
</organism>
<name>A0A941BJL3_9BURK</name>
<proteinExistence type="predicted"/>
<sequence>MKTKRILLAVPVLALQACGGGSSEPTDGACLHLYLEPIVLIDRVSVEGETGTISRAVITDLQRDGQVVSLQQLAVSSGVEETAQGLVCTLPCGLGNTEGTYTFQLTASGFAPRAVTVNARYAVFQGGCPSSNDGGTHVSAVMKRL</sequence>
<dbReference type="Proteomes" id="UP000678374">
    <property type="component" value="Unassembled WGS sequence"/>
</dbReference>
<evidence type="ECO:0000313" key="2">
    <source>
        <dbReference type="Proteomes" id="UP000678374"/>
    </source>
</evidence>